<dbReference type="RefSeq" id="WP_057734086.1">
    <property type="nucleotide sequence ID" value="NZ_AZFS01000059.1"/>
</dbReference>
<organism evidence="2 3">
    <name type="scientific">Levilactobacillus hammesii DSM 16381</name>
    <dbReference type="NCBI Taxonomy" id="1423753"/>
    <lineage>
        <taxon>Bacteria</taxon>
        <taxon>Bacillati</taxon>
        <taxon>Bacillota</taxon>
        <taxon>Bacilli</taxon>
        <taxon>Lactobacillales</taxon>
        <taxon>Lactobacillaceae</taxon>
        <taxon>Levilactobacillus</taxon>
    </lineage>
</organism>
<evidence type="ECO:0000313" key="2">
    <source>
        <dbReference type="EMBL" id="KRL94348.1"/>
    </source>
</evidence>
<dbReference type="EMBL" id="AZFS01000059">
    <property type="protein sequence ID" value="KRL94348.1"/>
    <property type="molecule type" value="Genomic_DNA"/>
</dbReference>
<reference evidence="2 3" key="1">
    <citation type="journal article" date="2015" name="Genome Announc.">
        <title>Expanding the biotechnology potential of lactobacilli through comparative genomics of 213 strains and associated genera.</title>
        <authorList>
            <person name="Sun Z."/>
            <person name="Harris H.M."/>
            <person name="McCann A."/>
            <person name="Guo C."/>
            <person name="Argimon S."/>
            <person name="Zhang W."/>
            <person name="Yang X."/>
            <person name="Jeffery I.B."/>
            <person name="Cooney J.C."/>
            <person name="Kagawa T.F."/>
            <person name="Liu W."/>
            <person name="Song Y."/>
            <person name="Salvetti E."/>
            <person name="Wrobel A."/>
            <person name="Rasinkangas P."/>
            <person name="Parkhill J."/>
            <person name="Rea M.C."/>
            <person name="O'Sullivan O."/>
            <person name="Ritari J."/>
            <person name="Douillard F.P."/>
            <person name="Paul Ross R."/>
            <person name="Yang R."/>
            <person name="Briner A.E."/>
            <person name="Felis G.E."/>
            <person name="de Vos W.M."/>
            <person name="Barrangou R."/>
            <person name="Klaenhammer T.R."/>
            <person name="Caufield P.W."/>
            <person name="Cui Y."/>
            <person name="Zhang H."/>
            <person name="O'Toole P.W."/>
        </authorList>
    </citation>
    <scope>NUCLEOTIDE SEQUENCE [LARGE SCALE GENOMIC DNA]</scope>
    <source>
        <strain evidence="2 3">DSM 16381</strain>
    </source>
</reference>
<evidence type="ECO:0000256" key="1">
    <source>
        <dbReference type="SAM" id="SignalP"/>
    </source>
</evidence>
<comment type="caution">
    <text evidence="2">The sequence shown here is derived from an EMBL/GenBank/DDBJ whole genome shotgun (WGS) entry which is preliminary data.</text>
</comment>
<dbReference type="Proteomes" id="UP000051580">
    <property type="component" value="Unassembled WGS sequence"/>
</dbReference>
<feature type="chain" id="PRO_5038641384" evidence="1">
    <location>
        <begin position="28"/>
        <end position="66"/>
    </location>
</feature>
<keyword evidence="1" id="KW-0732">Signal</keyword>
<gene>
    <name evidence="2" type="ORF">FD28_GL000496</name>
</gene>
<dbReference type="AlphaFoldDB" id="A0A0R1UME4"/>
<protein>
    <submittedName>
        <fullName evidence="2">Uncharacterized protein</fullName>
    </submittedName>
</protein>
<dbReference type="OrthoDB" id="2328853at2"/>
<sequence length="66" mass="7475">MTKTYIKVTAKPALVLAMLMLSQQLSGTLPTPVEFKRSLRDMRVEITPDFKRTIAQQFPELVPALN</sequence>
<feature type="signal peptide" evidence="1">
    <location>
        <begin position="1"/>
        <end position="27"/>
    </location>
</feature>
<keyword evidence="3" id="KW-1185">Reference proteome</keyword>
<name>A0A0R1UME4_9LACO</name>
<accession>A0A0R1UME4</accession>
<evidence type="ECO:0000313" key="3">
    <source>
        <dbReference type="Proteomes" id="UP000051580"/>
    </source>
</evidence>
<dbReference type="PATRIC" id="fig|1423753.3.peg.517"/>
<proteinExistence type="predicted"/>